<reference evidence="3" key="1">
    <citation type="submission" date="2021-01" db="UniProtKB">
        <authorList>
            <consortium name="EnsemblMetazoa"/>
        </authorList>
    </citation>
    <scope>IDENTIFICATION</scope>
</reference>
<organism evidence="3 4">
    <name type="scientific">Nasonia vitripennis</name>
    <name type="common">Parasitic wasp</name>
    <dbReference type="NCBI Taxonomy" id="7425"/>
    <lineage>
        <taxon>Eukaryota</taxon>
        <taxon>Metazoa</taxon>
        <taxon>Ecdysozoa</taxon>
        <taxon>Arthropoda</taxon>
        <taxon>Hexapoda</taxon>
        <taxon>Insecta</taxon>
        <taxon>Pterygota</taxon>
        <taxon>Neoptera</taxon>
        <taxon>Endopterygota</taxon>
        <taxon>Hymenoptera</taxon>
        <taxon>Apocrita</taxon>
        <taxon>Proctotrupomorpha</taxon>
        <taxon>Chalcidoidea</taxon>
        <taxon>Pteromalidae</taxon>
        <taxon>Pteromalinae</taxon>
        <taxon>Nasonia</taxon>
    </lineage>
</organism>
<dbReference type="SMR" id="A0A7M7HFV4"/>
<evidence type="ECO:0000313" key="4">
    <source>
        <dbReference type="Proteomes" id="UP000002358"/>
    </source>
</evidence>
<feature type="compositionally biased region" description="Polar residues" evidence="2">
    <location>
        <begin position="272"/>
        <end position="289"/>
    </location>
</feature>
<sequence length="374" mass="43779">MYNNNNNNFNILQNTFHKAYQIYASALQYEMTREIHINKTMNKMESEVKLRLQNLDKILVDYYQLYSEIEKETAVYLNCKAKQEKRIARIEEEVKKIKILLEYNACQDNKIRELEEEVKKLRIWQEANKSQILAVEPSKAENKEKTMLLMQTQNIINDEYVNDFINDKLSTKPIAKSAFTTLTQAQKTSDNANDFIIRQKSTEAKAENATKSAARAEKTNDGKLNGRTHGKERTKTKTKVGTRLLNQSQKNNDVNMNSLCNTKEKKKHEIESSTGSSTQAEKTSSSNDFSKSECENCRPHDKNLVATKGKKWNNHNINTWLEQKLKLNVNVKAWKLTVFGEYNHLEFEALEHKQFLWQNRDKWEEEGVWSWFEC</sequence>
<evidence type="ECO:0000256" key="1">
    <source>
        <dbReference type="SAM" id="Coils"/>
    </source>
</evidence>
<feature type="compositionally biased region" description="Polar residues" evidence="2">
    <location>
        <begin position="244"/>
        <end position="261"/>
    </location>
</feature>
<dbReference type="GeneID" id="103317782"/>
<dbReference type="Proteomes" id="UP000002358">
    <property type="component" value="Chromosome 1"/>
</dbReference>
<keyword evidence="4" id="KW-1185">Reference proteome</keyword>
<dbReference type="RefSeq" id="XP_008215081.1">
    <property type="nucleotide sequence ID" value="XM_008216859.4"/>
</dbReference>
<evidence type="ECO:0000256" key="2">
    <source>
        <dbReference type="SAM" id="MobiDB-lite"/>
    </source>
</evidence>
<dbReference type="EnsemblMetazoa" id="XM_008216859">
    <property type="protein sequence ID" value="XP_008215081"/>
    <property type="gene ID" value="LOC103317782"/>
</dbReference>
<keyword evidence="1" id="KW-0175">Coiled coil</keyword>
<name>A0A7M7HFV4_NASVI</name>
<dbReference type="InParanoid" id="A0A7M7HFV4"/>
<feature type="coiled-coil region" evidence="1">
    <location>
        <begin position="80"/>
        <end position="117"/>
    </location>
</feature>
<accession>A0A7M7HFV4</accession>
<protein>
    <submittedName>
        <fullName evidence="3">Uncharacterized protein</fullName>
    </submittedName>
</protein>
<proteinExistence type="predicted"/>
<evidence type="ECO:0000313" key="3">
    <source>
        <dbReference type="EnsemblMetazoa" id="XP_008215081"/>
    </source>
</evidence>
<feature type="region of interest" description="Disordered" evidence="2">
    <location>
        <begin position="201"/>
        <end position="296"/>
    </location>
</feature>
<feature type="compositionally biased region" description="Basic and acidic residues" evidence="2">
    <location>
        <begin position="201"/>
        <end position="221"/>
    </location>
</feature>
<dbReference type="KEGG" id="nvi:103317782"/>
<dbReference type="AlphaFoldDB" id="A0A7M7HFV4"/>